<dbReference type="RefSeq" id="WP_380071206.1">
    <property type="nucleotide sequence ID" value="NZ_JBHRTO010000001.1"/>
</dbReference>
<organism evidence="1 2">
    <name type="scientific">Cypionkella sinensis</name>
    <dbReference type="NCBI Taxonomy" id="1756043"/>
    <lineage>
        <taxon>Bacteria</taxon>
        <taxon>Pseudomonadati</taxon>
        <taxon>Pseudomonadota</taxon>
        <taxon>Alphaproteobacteria</taxon>
        <taxon>Rhodobacterales</taxon>
        <taxon>Paracoccaceae</taxon>
        <taxon>Cypionkella</taxon>
    </lineage>
</organism>
<dbReference type="SUPFAM" id="SSF103025">
    <property type="entry name" value="Folate-binding domain"/>
    <property type="match status" value="1"/>
</dbReference>
<accession>A0ABV7ISS4</accession>
<dbReference type="EMBL" id="JBHRTO010000001">
    <property type="protein sequence ID" value="MFC3179567.1"/>
    <property type="molecule type" value="Genomic_DNA"/>
</dbReference>
<evidence type="ECO:0000313" key="2">
    <source>
        <dbReference type="Proteomes" id="UP001595547"/>
    </source>
</evidence>
<evidence type="ECO:0000313" key="1">
    <source>
        <dbReference type="EMBL" id="MFC3179567.1"/>
    </source>
</evidence>
<dbReference type="InterPro" id="IPR027266">
    <property type="entry name" value="TrmE/GcvT-like"/>
</dbReference>
<proteinExistence type="predicted"/>
<dbReference type="Pfam" id="PF04268">
    <property type="entry name" value="SoxG"/>
    <property type="match status" value="1"/>
</dbReference>
<comment type="caution">
    <text evidence="1">The sequence shown here is derived from an EMBL/GenBank/DDBJ whole genome shotgun (WGS) entry which is preliminary data.</text>
</comment>
<reference evidence="2" key="1">
    <citation type="journal article" date="2019" name="Int. J. Syst. Evol. Microbiol.">
        <title>The Global Catalogue of Microorganisms (GCM) 10K type strain sequencing project: providing services to taxonomists for standard genome sequencing and annotation.</title>
        <authorList>
            <consortium name="The Broad Institute Genomics Platform"/>
            <consortium name="The Broad Institute Genome Sequencing Center for Infectious Disease"/>
            <person name="Wu L."/>
            <person name="Ma J."/>
        </authorList>
    </citation>
    <scope>NUCLEOTIDE SEQUENCE [LARGE SCALE GENOMIC DNA]</scope>
    <source>
        <strain evidence="2">KCTC 52039</strain>
    </source>
</reference>
<protein>
    <submittedName>
        <fullName evidence="1">Sarcosine oxidase subunit gamma</fullName>
    </submittedName>
</protein>
<dbReference type="InterPro" id="IPR007375">
    <property type="entry name" value="SoxG"/>
</dbReference>
<keyword evidence="2" id="KW-1185">Reference proteome</keyword>
<dbReference type="Gene3D" id="3.30.1360.120">
    <property type="entry name" value="Probable tRNA modification gtpase trme, domain 1"/>
    <property type="match status" value="1"/>
</dbReference>
<dbReference type="Proteomes" id="UP001595547">
    <property type="component" value="Unassembled WGS sequence"/>
</dbReference>
<sequence length="176" mass="18440">MPELIAKTALAGKKLVVAGTTLAEVNPGTVTSIAPYPGQTGAVSAALGFEFPAVNSFAEHGDAMIVWSGREQAFLIGADCPDLSGLAAVTDQSGGWVSLSLQGPLAVAALARYVPMDLRLSAFPVGQAARTPLYHMSMVLIRLGADSFRLMLFRSMARTAWHEIEVALKTLAARAA</sequence>
<gene>
    <name evidence="1" type="ORF">ACFOGH_01070</name>
</gene>
<name>A0ABV7ISS4_9RHOB</name>